<name>A0A6S6TDV9_9GAMM</name>
<dbReference type="InterPro" id="IPR035093">
    <property type="entry name" value="RelE/ParE_toxin_dom_sf"/>
</dbReference>
<organism evidence="7">
    <name type="scientific">uncultured Thiotrichaceae bacterium</name>
    <dbReference type="NCBI Taxonomy" id="298394"/>
    <lineage>
        <taxon>Bacteria</taxon>
        <taxon>Pseudomonadati</taxon>
        <taxon>Pseudomonadota</taxon>
        <taxon>Gammaproteobacteria</taxon>
        <taxon>Thiotrichales</taxon>
        <taxon>Thiotrichaceae</taxon>
        <taxon>environmental samples</taxon>
    </lineage>
</organism>
<dbReference type="PANTHER" id="PTHR38039">
    <property type="entry name" value="TOXIN YOEB"/>
    <property type="match status" value="1"/>
</dbReference>
<dbReference type="EMBL" id="CACVAY010000059">
    <property type="protein sequence ID" value="CAA6813077.1"/>
    <property type="molecule type" value="Genomic_DNA"/>
</dbReference>
<comment type="similarity">
    <text evidence="1">Belongs to the YoeB family.</text>
</comment>
<evidence type="ECO:0000256" key="6">
    <source>
        <dbReference type="ARBA" id="ARBA00030388"/>
    </source>
</evidence>
<sequence>MICFEAQAWEDYLYWQQTDKKTLKRLNMLIKDIQRTPFEGVGKPEPLKHLLSGCWSRRITAEHRIVYMVQDGQVIILQCRFHYS</sequence>
<dbReference type="GO" id="GO:0006401">
    <property type="term" value="P:RNA catabolic process"/>
    <property type="evidence" value="ECO:0007669"/>
    <property type="project" value="InterPro"/>
</dbReference>
<keyword evidence="2" id="KW-1277">Toxin-antitoxin system</keyword>
<reference evidence="7" key="1">
    <citation type="submission" date="2020-01" db="EMBL/GenBank/DDBJ databases">
        <authorList>
            <person name="Meier V. D."/>
            <person name="Meier V D."/>
        </authorList>
    </citation>
    <scope>NUCLEOTIDE SEQUENCE</scope>
    <source>
        <strain evidence="7">HLG_WM_MAG_07</strain>
    </source>
</reference>
<dbReference type="AlphaFoldDB" id="A0A6S6TDV9"/>
<proteinExistence type="inferred from homology"/>
<keyword evidence="5" id="KW-0378">Hydrolase</keyword>
<dbReference type="GO" id="GO:0004519">
    <property type="term" value="F:endonuclease activity"/>
    <property type="evidence" value="ECO:0007669"/>
    <property type="project" value="UniProtKB-KW"/>
</dbReference>
<gene>
    <name evidence="7" type="ORF">HELGO_WM38165</name>
</gene>
<accession>A0A6S6TDV9</accession>
<protein>
    <recommendedName>
        <fullName evidence="6">Putative mRNA interferase YoeB</fullName>
    </recommendedName>
</protein>
<dbReference type="SUPFAM" id="SSF143011">
    <property type="entry name" value="RelE-like"/>
    <property type="match status" value="1"/>
</dbReference>
<evidence type="ECO:0000256" key="3">
    <source>
        <dbReference type="ARBA" id="ARBA00022722"/>
    </source>
</evidence>
<evidence type="ECO:0000256" key="5">
    <source>
        <dbReference type="ARBA" id="ARBA00022801"/>
    </source>
</evidence>
<evidence type="ECO:0000313" key="7">
    <source>
        <dbReference type="EMBL" id="CAA6813077.1"/>
    </source>
</evidence>
<evidence type="ECO:0000256" key="4">
    <source>
        <dbReference type="ARBA" id="ARBA00022759"/>
    </source>
</evidence>
<evidence type="ECO:0000256" key="1">
    <source>
        <dbReference type="ARBA" id="ARBA00008172"/>
    </source>
</evidence>
<dbReference type="Pfam" id="PF06769">
    <property type="entry name" value="YoeB_toxin"/>
    <property type="match status" value="1"/>
</dbReference>
<keyword evidence="3" id="KW-0540">Nuclease</keyword>
<dbReference type="Gene3D" id="3.30.2310.20">
    <property type="entry name" value="RelE-like"/>
    <property type="match status" value="1"/>
</dbReference>
<keyword evidence="4" id="KW-0255">Endonuclease</keyword>
<dbReference type="InterPro" id="IPR009614">
    <property type="entry name" value="YoeB_toxin"/>
</dbReference>
<dbReference type="GO" id="GO:0045892">
    <property type="term" value="P:negative regulation of DNA-templated transcription"/>
    <property type="evidence" value="ECO:0007669"/>
    <property type="project" value="TreeGrafter"/>
</dbReference>
<evidence type="ECO:0000256" key="2">
    <source>
        <dbReference type="ARBA" id="ARBA00022649"/>
    </source>
</evidence>
<dbReference type="NCBIfam" id="TIGR02116">
    <property type="entry name" value="toxin_Txe_YoeB"/>
    <property type="match status" value="1"/>
</dbReference>
<dbReference type="GO" id="GO:0016787">
    <property type="term" value="F:hydrolase activity"/>
    <property type="evidence" value="ECO:0007669"/>
    <property type="project" value="UniProtKB-KW"/>
</dbReference>
<dbReference type="PANTHER" id="PTHR38039:SF1">
    <property type="entry name" value="TOXIN YOEB"/>
    <property type="match status" value="1"/>
</dbReference>